<dbReference type="InterPro" id="IPR011006">
    <property type="entry name" value="CheY-like_superfamily"/>
</dbReference>
<dbReference type="EMBL" id="STGU01000012">
    <property type="protein sequence ID" value="THV32970.1"/>
    <property type="molecule type" value="Genomic_DNA"/>
</dbReference>
<evidence type="ECO:0000256" key="4">
    <source>
        <dbReference type="PROSITE-ProRule" id="PRU00169"/>
    </source>
</evidence>
<comment type="caution">
    <text evidence="6">The sequence shown here is derived from an EMBL/GenBank/DDBJ whole genome shotgun (WGS) entry which is preliminary data.</text>
</comment>
<dbReference type="PANTHER" id="PTHR44591:SF3">
    <property type="entry name" value="RESPONSE REGULATORY DOMAIN-CONTAINING PROTEIN"/>
    <property type="match status" value="1"/>
</dbReference>
<keyword evidence="1 4" id="KW-0597">Phosphoprotein</keyword>
<dbReference type="InterPro" id="IPR050595">
    <property type="entry name" value="Bact_response_regulator"/>
</dbReference>
<evidence type="ECO:0000256" key="2">
    <source>
        <dbReference type="ARBA" id="ARBA00023015"/>
    </source>
</evidence>
<dbReference type="PROSITE" id="PS50110">
    <property type="entry name" value="RESPONSE_REGULATORY"/>
    <property type="match status" value="1"/>
</dbReference>
<dbReference type="AlphaFoldDB" id="A0A4S8PPL2"/>
<feature type="modified residue" description="4-aspartylphosphate" evidence="4">
    <location>
        <position position="52"/>
    </location>
</feature>
<dbReference type="SMART" id="SM00448">
    <property type="entry name" value="REC"/>
    <property type="match status" value="1"/>
</dbReference>
<accession>A0A4S8PPL2</accession>
<dbReference type="SUPFAM" id="SSF52172">
    <property type="entry name" value="CheY-like"/>
    <property type="match status" value="1"/>
</dbReference>
<evidence type="ECO:0000256" key="1">
    <source>
        <dbReference type="ARBA" id="ARBA00022553"/>
    </source>
</evidence>
<dbReference type="Pfam" id="PF00072">
    <property type="entry name" value="Response_reg"/>
    <property type="match status" value="1"/>
</dbReference>
<feature type="domain" description="Response regulatory" evidence="5">
    <location>
        <begin position="2"/>
        <end position="119"/>
    </location>
</feature>
<proteinExistence type="predicted"/>
<dbReference type="RefSeq" id="WP_113460095.1">
    <property type="nucleotide sequence ID" value="NZ_STGU01000012.1"/>
</dbReference>
<reference evidence="6 7" key="1">
    <citation type="submission" date="2019-04" db="EMBL/GenBank/DDBJ databases">
        <title>genome sequence of strain W3.</title>
        <authorList>
            <person name="Gao J."/>
            <person name="Sun J."/>
        </authorList>
    </citation>
    <scope>NUCLEOTIDE SEQUENCE [LARGE SCALE GENOMIC DNA]</scope>
    <source>
        <strain evidence="6 7">W3</strain>
    </source>
</reference>
<evidence type="ECO:0000259" key="5">
    <source>
        <dbReference type="PROSITE" id="PS50110"/>
    </source>
</evidence>
<dbReference type="InterPro" id="IPR001789">
    <property type="entry name" value="Sig_transdc_resp-reg_receiver"/>
</dbReference>
<dbReference type="Proteomes" id="UP000307378">
    <property type="component" value="Unassembled WGS sequence"/>
</dbReference>
<protein>
    <submittedName>
        <fullName evidence="6">Response regulator</fullName>
    </submittedName>
</protein>
<evidence type="ECO:0000313" key="6">
    <source>
        <dbReference type="EMBL" id="THV32970.1"/>
    </source>
</evidence>
<evidence type="ECO:0000256" key="3">
    <source>
        <dbReference type="ARBA" id="ARBA00023163"/>
    </source>
</evidence>
<dbReference type="Gene3D" id="3.40.50.2300">
    <property type="match status" value="1"/>
</dbReference>
<sequence length="131" mass="14286">MAILIVEDNPTNAMIIKHLAKKVTAAEIKVAGDGNTALMLCHAENFEMLIVDHMLPGMSGLQFTKAVRLMDRYRDVPVVMVTADDEPRLREEANAAGVTDFLHKPVEAVAFRKLLADHLGAAAVHAELRSA</sequence>
<evidence type="ECO:0000313" key="7">
    <source>
        <dbReference type="Proteomes" id="UP000307378"/>
    </source>
</evidence>
<keyword evidence="3" id="KW-0804">Transcription</keyword>
<organism evidence="6 7">
    <name type="scientific">Rhizobium rosettiformans W3</name>
    <dbReference type="NCBI Taxonomy" id="538378"/>
    <lineage>
        <taxon>Bacteria</taxon>
        <taxon>Pseudomonadati</taxon>
        <taxon>Pseudomonadota</taxon>
        <taxon>Alphaproteobacteria</taxon>
        <taxon>Hyphomicrobiales</taxon>
        <taxon>Rhizobiaceae</taxon>
        <taxon>Rhizobium/Agrobacterium group</taxon>
        <taxon>Rhizobium</taxon>
    </lineage>
</organism>
<gene>
    <name evidence="6" type="ORF">FAA86_18945</name>
</gene>
<dbReference type="PANTHER" id="PTHR44591">
    <property type="entry name" value="STRESS RESPONSE REGULATOR PROTEIN 1"/>
    <property type="match status" value="1"/>
</dbReference>
<name>A0A4S8PPL2_9HYPH</name>
<keyword evidence="2" id="KW-0805">Transcription regulation</keyword>
<dbReference type="GO" id="GO:0000160">
    <property type="term" value="P:phosphorelay signal transduction system"/>
    <property type="evidence" value="ECO:0007669"/>
    <property type="project" value="InterPro"/>
</dbReference>